<gene>
    <name evidence="1" type="ORF">KK083_14220</name>
</gene>
<evidence type="ECO:0000313" key="2">
    <source>
        <dbReference type="Proteomes" id="UP001319200"/>
    </source>
</evidence>
<dbReference type="InterPro" id="IPR011042">
    <property type="entry name" value="6-blade_b-propeller_TolB-like"/>
</dbReference>
<comment type="caution">
    <text evidence="1">The sequence shown here is derived from an EMBL/GenBank/DDBJ whole genome shotgun (WGS) entry which is preliminary data.</text>
</comment>
<proteinExistence type="predicted"/>
<accession>A0AAP2DM69</accession>
<dbReference type="AlphaFoldDB" id="A0AAP2DM69"/>
<reference evidence="1 2" key="1">
    <citation type="submission" date="2021-05" db="EMBL/GenBank/DDBJ databases">
        <title>A Polyphasic approach of four new species of the genus Ohtaekwangia: Ohtaekwangia histidinii sp. nov., Ohtaekwangia cretensis sp. nov., Ohtaekwangia indiensis sp. nov., Ohtaekwangia reichenbachii sp. nov. from diverse environment.</title>
        <authorList>
            <person name="Octaviana S."/>
        </authorList>
    </citation>
    <scope>NUCLEOTIDE SEQUENCE [LARGE SCALE GENOMIC DNA]</scope>
    <source>
        <strain evidence="1 2">PWU4</strain>
    </source>
</reference>
<evidence type="ECO:0000313" key="1">
    <source>
        <dbReference type="EMBL" id="MBT1698044.1"/>
    </source>
</evidence>
<dbReference type="SUPFAM" id="SSF82171">
    <property type="entry name" value="DPP6 N-terminal domain-like"/>
    <property type="match status" value="1"/>
</dbReference>
<dbReference type="EMBL" id="JAHESF010000012">
    <property type="protein sequence ID" value="MBT1698044.1"/>
    <property type="molecule type" value="Genomic_DNA"/>
</dbReference>
<protein>
    <submittedName>
        <fullName evidence="1">PD40 domain-containing protein</fullName>
    </submittedName>
</protein>
<sequence length="303" mass="34792">MKHLLWILPVWLWVALNCSQPHTVSVPYPPPPPKDSIARFLPGVVCSDGDSIDFNATFSLDGKTFYFTRSRNRSWDIYQTRFREDRWRKPEKVVFDTDQYSEADPAIGPDGFLYFISNMPKDDADTLKDFDIWFVRPQEGGGWSRPENLSVVNTDSTEYYVSFAGDGNLYFASSRVGGFGMEDIYVSRKVNGQYTKPENLGPKINSPYSDHDACLPANEKFMIYTSVDREDGLGEGDLYMSVRNDDGSWQEGRSMGRKWNTPTYEYCAYLSPDGKYFFYSSQRDVKWTPIESLPAELLDALRE</sequence>
<keyword evidence="2" id="KW-1185">Reference proteome</keyword>
<dbReference type="Pfam" id="PF07676">
    <property type="entry name" value="PD40"/>
    <property type="match status" value="3"/>
</dbReference>
<dbReference type="RefSeq" id="WP_254163915.1">
    <property type="nucleotide sequence ID" value="NZ_JAHESF010000012.1"/>
</dbReference>
<dbReference type="Proteomes" id="UP001319200">
    <property type="component" value="Unassembled WGS sequence"/>
</dbReference>
<dbReference type="InterPro" id="IPR011659">
    <property type="entry name" value="WD40"/>
</dbReference>
<organism evidence="1 2">
    <name type="scientific">Chryseosolibacter histidini</name>
    <dbReference type="NCBI Taxonomy" id="2782349"/>
    <lineage>
        <taxon>Bacteria</taxon>
        <taxon>Pseudomonadati</taxon>
        <taxon>Bacteroidota</taxon>
        <taxon>Cytophagia</taxon>
        <taxon>Cytophagales</taxon>
        <taxon>Chryseotaleaceae</taxon>
        <taxon>Chryseosolibacter</taxon>
    </lineage>
</organism>
<name>A0AAP2DM69_9BACT</name>
<dbReference type="Gene3D" id="2.120.10.30">
    <property type="entry name" value="TolB, C-terminal domain"/>
    <property type="match status" value="1"/>
</dbReference>